<evidence type="ECO:0000259" key="1">
    <source>
        <dbReference type="Pfam" id="PF24035"/>
    </source>
</evidence>
<reference evidence="2 3" key="1">
    <citation type="journal article" date="2014" name="PLoS Genet.">
        <title>Phylogenetically driven sequencing of extremely halophilic archaea reveals strategies for static and dynamic osmo-response.</title>
        <authorList>
            <person name="Becker E.A."/>
            <person name="Seitzer P.M."/>
            <person name="Tritt A."/>
            <person name="Larsen D."/>
            <person name="Krusor M."/>
            <person name="Yao A.I."/>
            <person name="Wu D."/>
            <person name="Madern D."/>
            <person name="Eisen J.A."/>
            <person name="Darling A.E."/>
            <person name="Facciotti M.T."/>
        </authorList>
    </citation>
    <scope>NUCLEOTIDE SEQUENCE [LARGE SCALE GENOMIC DNA]</scope>
    <source>
        <strain evidence="2 3">JCM 12255</strain>
    </source>
</reference>
<name>L9XAV3_9EURY</name>
<dbReference type="Gene3D" id="1.10.10.10">
    <property type="entry name" value="Winged helix-like DNA-binding domain superfamily/Winged helix DNA-binding domain"/>
    <property type="match status" value="2"/>
</dbReference>
<keyword evidence="3" id="KW-1185">Reference proteome</keyword>
<comment type="caution">
    <text evidence="2">The sequence shown here is derived from an EMBL/GenBank/DDBJ whole genome shotgun (WGS) entry which is preliminary data.</text>
</comment>
<feature type="domain" description="DUF7344" evidence="1">
    <location>
        <begin position="24"/>
        <end position="97"/>
    </location>
</feature>
<evidence type="ECO:0000313" key="3">
    <source>
        <dbReference type="Proteomes" id="UP000011602"/>
    </source>
</evidence>
<dbReference type="InterPro" id="IPR055768">
    <property type="entry name" value="DUF7344"/>
</dbReference>
<dbReference type="eggNOG" id="arCOG03828">
    <property type="taxonomic scope" value="Archaea"/>
</dbReference>
<feature type="domain" description="DUF7344" evidence="1">
    <location>
        <begin position="135"/>
        <end position="199"/>
    </location>
</feature>
<dbReference type="RefSeq" id="WP_007258578.1">
    <property type="nucleotide sequence ID" value="NZ_AOHZ01000033.1"/>
</dbReference>
<dbReference type="Proteomes" id="UP000011602">
    <property type="component" value="Unassembled WGS sequence"/>
</dbReference>
<evidence type="ECO:0000313" key="2">
    <source>
        <dbReference type="EMBL" id="ELY58772.1"/>
    </source>
</evidence>
<gene>
    <name evidence="2" type="ORF">C493_06377</name>
</gene>
<dbReference type="EMBL" id="AOHZ01000033">
    <property type="protein sequence ID" value="ELY58772.1"/>
    <property type="molecule type" value="Genomic_DNA"/>
</dbReference>
<proteinExistence type="predicted"/>
<sequence>MSSEAHLGGTSDRDPLKNVPAECYDVFRHPRRIRVLEILGTHRTRLSLAELTTAIIERETGGVSTGKARHEIRTSLVHNHLPRLADAGLLEFDADTGAELVDESPVHPADLSGLLDLCAGPDGQALLEAIVHPVRIRIVSMLSAATNPVSVDQFAAKLAASSVDSLTDAERAKLKLHHAHLPRLADAGILEFDADSGLVVADEQAMSIAP</sequence>
<dbReference type="Pfam" id="PF24035">
    <property type="entry name" value="DUF7344"/>
    <property type="match status" value="2"/>
</dbReference>
<dbReference type="OrthoDB" id="192898at2157"/>
<protein>
    <recommendedName>
        <fullName evidence="1">DUF7344 domain-containing protein</fullName>
    </recommendedName>
</protein>
<dbReference type="AlphaFoldDB" id="L9XAV3"/>
<organism evidence="2 3">
    <name type="scientific">Natronolimnohabitans innermongolicus JCM 12255</name>
    <dbReference type="NCBI Taxonomy" id="1227499"/>
    <lineage>
        <taxon>Archaea</taxon>
        <taxon>Methanobacteriati</taxon>
        <taxon>Methanobacteriota</taxon>
        <taxon>Stenosarchaea group</taxon>
        <taxon>Halobacteria</taxon>
        <taxon>Halobacteriales</taxon>
        <taxon>Natrialbaceae</taxon>
        <taxon>Natronolimnohabitans</taxon>
    </lineage>
</organism>
<accession>L9XAV3</accession>
<dbReference type="InterPro" id="IPR036388">
    <property type="entry name" value="WH-like_DNA-bd_sf"/>
</dbReference>